<dbReference type="PROSITE" id="PS50977">
    <property type="entry name" value="HTH_TETR_2"/>
    <property type="match status" value="1"/>
</dbReference>
<dbReference type="SUPFAM" id="SSF48498">
    <property type="entry name" value="Tetracyclin repressor-like, C-terminal domain"/>
    <property type="match status" value="1"/>
</dbReference>
<feature type="DNA-binding region" description="H-T-H motif" evidence="2">
    <location>
        <begin position="23"/>
        <end position="42"/>
    </location>
</feature>
<dbReference type="RefSeq" id="WP_345677949.1">
    <property type="nucleotide sequence ID" value="NZ_BAABHS010000018.1"/>
</dbReference>
<dbReference type="SUPFAM" id="SSF46689">
    <property type="entry name" value="Homeodomain-like"/>
    <property type="match status" value="1"/>
</dbReference>
<dbReference type="PRINTS" id="PR00455">
    <property type="entry name" value="HTHTETR"/>
</dbReference>
<comment type="caution">
    <text evidence="5">The sequence shown here is derived from an EMBL/GenBank/DDBJ whole genome shotgun (WGS) entry which is preliminary data.</text>
</comment>
<reference evidence="6" key="1">
    <citation type="journal article" date="2019" name="Int. J. Syst. Evol. Microbiol.">
        <title>The Global Catalogue of Microorganisms (GCM) 10K type strain sequencing project: providing services to taxonomists for standard genome sequencing and annotation.</title>
        <authorList>
            <consortium name="The Broad Institute Genomics Platform"/>
            <consortium name="The Broad Institute Genome Sequencing Center for Infectious Disease"/>
            <person name="Wu L."/>
            <person name="Ma J."/>
        </authorList>
    </citation>
    <scope>NUCLEOTIDE SEQUENCE [LARGE SCALE GENOMIC DNA]</scope>
    <source>
        <strain evidence="6">JCM 17986</strain>
    </source>
</reference>
<dbReference type="PANTHER" id="PTHR30055">
    <property type="entry name" value="HTH-TYPE TRANSCRIPTIONAL REGULATOR RUTR"/>
    <property type="match status" value="1"/>
</dbReference>
<dbReference type="Gene3D" id="1.10.357.10">
    <property type="entry name" value="Tetracycline Repressor, domain 2"/>
    <property type="match status" value="1"/>
</dbReference>
<evidence type="ECO:0000313" key="5">
    <source>
        <dbReference type="EMBL" id="GAA4977055.1"/>
    </source>
</evidence>
<organism evidence="5 6">
    <name type="scientific">Yinghuangia aomiensis</name>
    <dbReference type="NCBI Taxonomy" id="676205"/>
    <lineage>
        <taxon>Bacteria</taxon>
        <taxon>Bacillati</taxon>
        <taxon>Actinomycetota</taxon>
        <taxon>Actinomycetes</taxon>
        <taxon>Kitasatosporales</taxon>
        <taxon>Streptomycetaceae</taxon>
        <taxon>Yinghuangia</taxon>
    </lineage>
</organism>
<evidence type="ECO:0000259" key="4">
    <source>
        <dbReference type="PROSITE" id="PS50977"/>
    </source>
</evidence>
<dbReference type="EMBL" id="BAABHS010000018">
    <property type="protein sequence ID" value="GAA4977055.1"/>
    <property type="molecule type" value="Genomic_DNA"/>
</dbReference>
<sequence>MKRDLLLDAAEQLLAERGTSALTLAAVAAQAGVSKGGLLYHFGTKDALVKALVQRLIDEFDAAVEARRGAARGDYTRAYIDATFEIVTADAPARPRRRWAVVAAAATDAQLSDPLSAATRRWHRRPDHEELDPVTDRVVRLAVDGLWEAMEYDPELFDAAECEELRIRLHALLDDAGTRIGRTPATAGAAAARGATDRGQRPGHPRVGVDPGGSAPTTG</sequence>
<evidence type="ECO:0000256" key="1">
    <source>
        <dbReference type="ARBA" id="ARBA00023125"/>
    </source>
</evidence>
<dbReference type="Proteomes" id="UP001500466">
    <property type="component" value="Unassembled WGS sequence"/>
</dbReference>
<dbReference type="Pfam" id="PF17937">
    <property type="entry name" value="TetR_C_28"/>
    <property type="match status" value="1"/>
</dbReference>
<keyword evidence="1 2" id="KW-0238">DNA-binding</keyword>
<gene>
    <name evidence="5" type="ORF">GCM10023205_50520</name>
</gene>
<feature type="compositionally biased region" description="Low complexity" evidence="3">
    <location>
        <begin position="184"/>
        <end position="194"/>
    </location>
</feature>
<accession>A0ABP9HSK6</accession>
<feature type="domain" description="HTH tetR-type" evidence="4">
    <location>
        <begin position="1"/>
        <end position="60"/>
    </location>
</feature>
<dbReference type="InterPro" id="IPR041479">
    <property type="entry name" value="TetR_CgmR_C"/>
</dbReference>
<dbReference type="InterPro" id="IPR050109">
    <property type="entry name" value="HTH-type_TetR-like_transc_reg"/>
</dbReference>
<evidence type="ECO:0000256" key="3">
    <source>
        <dbReference type="SAM" id="MobiDB-lite"/>
    </source>
</evidence>
<protein>
    <recommendedName>
        <fullName evidence="4">HTH tetR-type domain-containing protein</fullName>
    </recommendedName>
</protein>
<feature type="region of interest" description="Disordered" evidence="3">
    <location>
        <begin position="184"/>
        <end position="219"/>
    </location>
</feature>
<dbReference type="PANTHER" id="PTHR30055:SF148">
    <property type="entry name" value="TETR-FAMILY TRANSCRIPTIONAL REGULATOR"/>
    <property type="match status" value="1"/>
</dbReference>
<name>A0ABP9HSK6_9ACTN</name>
<dbReference type="InterPro" id="IPR001647">
    <property type="entry name" value="HTH_TetR"/>
</dbReference>
<evidence type="ECO:0000256" key="2">
    <source>
        <dbReference type="PROSITE-ProRule" id="PRU00335"/>
    </source>
</evidence>
<dbReference type="InterPro" id="IPR036271">
    <property type="entry name" value="Tet_transcr_reg_TetR-rel_C_sf"/>
</dbReference>
<evidence type="ECO:0000313" key="6">
    <source>
        <dbReference type="Proteomes" id="UP001500466"/>
    </source>
</evidence>
<keyword evidence="6" id="KW-1185">Reference proteome</keyword>
<dbReference type="Pfam" id="PF00440">
    <property type="entry name" value="TetR_N"/>
    <property type="match status" value="1"/>
</dbReference>
<dbReference type="InterPro" id="IPR009057">
    <property type="entry name" value="Homeodomain-like_sf"/>
</dbReference>
<proteinExistence type="predicted"/>